<dbReference type="EMBL" id="QIBW01000003">
    <property type="protein sequence ID" value="ROT91166.1"/>
    <property type="molecule type" value="Genomic_DNA"/>
</dbReference>
<evidence type="ECO:0000256" key="4">
    <source>
        <dbReference type="ARBA" id="ARBA00022692"/>
    </source>
</evidence>
<comment type="subcellular location">
    <subcellularLocation>
        <location evidence="1">Cell membrane</location>
        <topology evidence="1">Multi-pass membrane protein</topology>
    </subcellularLocation>
</comment>
<evidence type="ECO:0000313" key="10">
    <source>
        <dbReference type="EMBL" id="ROT91166.1"/>
    </source>
</evidence>
<sequence length="470" mass="50117">MTNARCGSASMRPLTSRIARFARERTVLVVSALAALATVAFVPPDEAYLGYFDVKTLACLFGILAVVGALRGIGLFEHAARLIVARFFTCRSAVAALVGSTLVLSMFATNDLALIMMLPLSAATLLKAGWERSLPFAFIMQNLAANLGGMILPFGNPQNLYLYERFSIPLGDFLSSMALPFAVSVVLIALCCVLFAKPEPPKATKKRASEKEAAEKGVTKKRAEEKRVGKNRSAEERATESSLADEGRQQAASSASGEPLERTDVSRETSASEQGKDAYAATPRIVSARRPRALAYAALMALVIASVFRIVPYPVAVGAVVVALGALDRRALRTVDWGLLLTFACFFVFAGNMARIPAVEGFFSFWMHENALLVAAGASQVISNVPAAVLLSHFADGYAALLVGVNIGGAGTLVASLASLITFNEYRIVRRGFPGRPALSRVTPGAYLARFTAYNAAFLAVLLFVCAPFV</sequence>
<feature type="transmembrane region" description="Helical" evidence="8">
    <location>
        <begin position="398"/>
        <end position="423"/>
    </location>
</feature>
<keyword evidence="2" id="KW-0813">Transport</keyword>
<protein>
    <submittedName>
        <fullName evidence="10">Citrate transporter</fullName>
    </submittedName>
</protein>
<feature type="transmembrane region" description="Helical" evidence="8">
    <location>
        <begin position="444"/>
        <end position="465"/>
    </location>
</feature>
<feature type="compositionally biased region" description="Basic and acidic residues" evidence="7">
    <location>
        <begin position="203"/>
        <end position="239"/>
    </location>
</feature>
<feature type="transmembrane region" description="Helical" evidence="8">
    <location>
        <begin position="50"/>
        <end position="70"/>
    </location>
</feature>
<evidence type="ECO:0000256" key="1">
    <source>
        <dbReference type="ARBA" id="ARBA00004651"/>
    </source>
</evidence>
<evidence type="ECO:0000256" key="7">
    <source>
        <dbReference type="SAM" id="MobiDB-lite"/>
    </source>
</evidence>
<comment type="caution">
    <text evidence="10">The sequence shown here is derived from an EMBL/GenBank/DDBJ whole genome shotgun (WGS) entry which is preliminary data.</text>
</comment>
<dbReference type="AlphaFoldDB" id="A0A423UME9"/>
<feature type="region of interest" description="Disordered" evidence="7">
    <location>
        <begin position="203"/>
        <end position="276"/>
    </location>
</feature>
<name>A0A423UME9_9ACTN</name>
<evidence type="ECO:0000256" key="6">
    <source>
        <dbReference type="ARBA" id="ARBA00023136"/>
    </source>
</evidence>
<keyword evidence="5 8" id="KW-1133">Transmembrane helix</keyword>
<evidence type="ECO:0000256" key="8">
    <source>
        <dbReference type="SAM" id="Phobius"/>
    </source>
</evidence>
<keyword evidence="4 8" id="KW-0812">Transmembrane</keyword>
<evidence type="ECO:0000313" key="11">
    <source>
        <dbReference type="Proteomes" id="UP000285258"/>
    </source>
</evidence>
<proteinExistence type="predicted"/>
<dbReference type="InterPro" id="IPR004680">
    <property type="entry name" value="Cit_transptr-like_dom"/>
</dbReference>
<evidence type="ECO:0000256" key="3">
    <source>
        <dbReference type="ARBA" id="ARBA00022475"/>
    </source>
</evidence>
<dbReference type="Proteomes" id="UP000285258">
    <property type="component" value="Unassembled WGS sequence"/>
</dbReference>
<keyword evidence="6 8" id="KW-0472">Membrane</keyword>
<dbReference type="PANTHER" id="PTHR43302:SF5">
    <property type="entry name" value="TRANSPORTER ARSB-RELATED"/>
    <property type="match status" value="1"/>
</dbReference>
<feature type="transmembrane region" description="Helical" evidence="8">
    <location>
        <begin position="82"/>
        <end position="106"/>
    </location>
</feature>
<dbReference type="GO" id="GO:0005886">
    <property type="term" value="C:plasma membrane"/>
    <property type="evidence" value="ECO:0007669"/>
    <property type="project" value="UniProtKB-SubCell"/>
</dbReference>
<reference evidence="11" key="1">
    <citation type="submission" date="2018-05" db="EMBL/GenBank/DDBJ databases">
        <title>Genome Sequencing of selected type strains of the family Eggerthellaceae.</title>
        <authorList>
            <person name="Danylec N."/>
            <person name="Stoll D.A."/>
            <person name="Doetsch A."/>
            <person name="Huch M."/>
        </authorList>
    </citation>
    <scope>NUCLEOTIDE SEQUENCE [LARGE SCALE GENOMIC DNA]</scope>
    <source>
        <strain evidence="11">DSM 27213</strain>
    </source>
</reference>
<evidence type="ECO:0000256" key="5">
    <source>
        <dbReference type="ARBA" id="ARBA00022989"/>
    </source>
</evidence>
<keyword evidence="3" id="KW-1003">Cell membrane</keyword>
<evidence type="ECO:0000256" key="2">
    <source>
        <dbReference type="ARBA" id="ARBA00022448"/>
    </source>
</evidence>
<dbReference type="Pfam" id="PF03600">
    <property type="entry name" value="CitMHS"/>
    <property type="match status" value="1"/>
</dbReference>
<feature type="transmembrane region" description="Helical" evidence="8">
    <location>
        <begin position="331"/>
        <end position="350"/>
    </location>
</feature>
<dbReference type="PANTHER" id="PTHR43302">
    <property type="entry name" value="TRANSPORTER ARSB-RELATED"/>
    <property type="match status" value="1"/>
</dbReference>
<organism evidence="10 11">
    <name type="scientific">Gordonibacter urolithinfaciens</name>
    <dbReference type="NCBI Taxonomy" id="1335613"/>
    <lineage>
        <taxon>Bacteria</taxon>
        <taxon>Bacillati</taxon>
        <taxon>Actinomycetota</taxon>
        <taxon>Coriobacteriia</taxon>
        <taxon>Eggerthellales</taxon>
        <taxon>Eggerthellaceae</taxon>
        <taxon>Gordonibacter</taxon>
    </lineage>
</organism>
<gene>
    <name evidence="10" type="ORF">DMP12_03970</name>
</gene>
<feature type="domain" description="Citrate transporter-like" evidence="9">
    <location>
        <begin position="27"/>
        <end position="404"/>
    </location>
</feature>
<feature type="transmembrane region" description="Helical" evidence="8">
    <location>
        <begin position="293"/>
        <end position="311"/>
    </location>
</feature>
<feature type="transmembrane region" description="Helical" evidence="8">
    <location>
        <begin position="371"/>
        <end position="392"/>
    </location>
</feature>
<feature type="transmembrane region" description="Helical" evidence="8">
    <location>
        <begin position="174"/>
        <end position="196"/>
    </location>
</feature>
<dbReference type="GO" id="GO:0055085">
    <property type="term" value="P:transmembrane transport"/>
    <property type="evidence" value="ECO:0007669"/>
    <property type="project" value="InterPro"/>
</dbReference>
<evidence type="ECO:0000259" key="9">
    <source>
        <dbReference type="Pfam" id="PF03600"/>
    </source>
</evidence>
<accession>A0A423UME9</accession>